<reference evidence="1 2" key="1">
    <citation type="submission" date="2016-10" db="EMBL/GenBank/DDBJ databases">
        <authorList>
            <person name="de Groot N.N."/>
        </authorList>
    </citation>
    <scope>NUCLEOTIDE SEQUENCE [LARGE SCALE GENOMIC DNA]</scope>
    <source>
        <strain evidence="1 2">DSM 15893</strain>
    </source>
</reference>
<dbReference type="AlphaFoldDB" id="A0A1I5L9F7"/>
<proteinExistence type="predicted"/>
<dbReference type="EMBL" id="FOWR01000005">
    <property type="protein sequence ID" value="SFO93833.1"/>
    <property type="molecule type" value="Genomic_DNA"/>
</dbReference>
<evidence type="ECO:0000313" key="1">
    <source>
        <dbReference type="EMBL" id="SFO93833.1"/>
    </source>
</evidence>
<sequence length="96" mass="10801">MGWCRASLPSIQPVDSLSFMGKGRHRIIQNEETLETEHDPYSDTALLILNAAEKSVGHMKNGETSKSLGCFKAYHSESYHDFIARQGAYVLHISYK</sequence>
<name>A0A1I5L9F7_9GAMM</name>
<dbReference type="Proteomes" id="UP000182692">
    <property type="component" value="Unassembled WGS sequence"/>
</dbReference>
<organism evidence="1 2">
    <name type="scientific">Enterovibrio norvegicus DSM 15893</name>
    <dbReference type="NCBI Taxonomy" id="1121869"/>
    <lineage>
        <taxon>Bacteria</taxon>
        <taxon>Pseudomonadati</taxon>
        <taxon>Pseudomonadota</taxon>
        <taxon>Gammaproteobacteria</taxon>
        <taxon>Vibrionales</taxon>
        <taxon>Vibrionaceae</taxon>
        <taxon>Enterovibrio</taxon>
    </lineage>
</organism>
<protein>
    <submittedName>
        <fullName evidence="1">Uncharacterized protein</fullName>
    </submittedName>
</protein>
<accession>A0A1I5L9F7</accession>
<evidence type="ECO:0000313" key="2">
    <source>
        <dbReference type="Proteomes" id="UP000182692"/>
    </source>
</evidence>
<gene>
    <name evidence="1" type="ORF">SAMN03084138_00878</name>
</gene>